<proteinExistence type="predicted"/>
<name>A0A0G0SHL5_9BACT</name>
<reference evidence="1 2" key="1">
    <citation type="journal article" date="2015" name="Nature">
        <title>rRNA introns, odd ribosomes, and small enigmatic genomes across a large radiation of phyla.</title>
        <authorList>
            <person name="Brown C.T."/>
            <person name="Hug L.A."/>
            <person name="Thomas B.C."/>
            <person name="Sharon I."/>
            <person name="Castelle C.J."/>
            <person name="Singh A."/>
            <person name="Wilkins M.J."/>
            <person name="Williams K.H."/>
            <person name="Banfield J.F."/>
        </authorList>
    </citation>
    <scope>NUCLEOTIDE SEQUENCE [LARGE SCALE GENOMIC DNA]</scope>
</reference>
<comment type="caution">
    <text evidence="1">The sequence shown here is derived from an EMBL/GenBank/DDBJ whole genome shotgun (WGS) entry which is preliminary data.</text>
</comment>
<protein>
    <submittedName>
        <fullName evidence="1">Uncharacterized protein</fullName>
    </submittedName>
</protein>
<gene>
    <name evidence="1" type="ORF">UU02_C0009G0027</name>
</gene>
<evidence type="ECO:0000313" key="1">
    <source>
        <dbReference type="EMBL" id="KKR64378.1"/>
    </source>
</evidence>
<organism evidence="1 2">
    <name type="scientific">Candidatus Woesebacteria bacterium GW2011_GWA1_40_43</name>
    <dbReference type="NCBI Taxonomy" id="1618553"/>
    <lineage>
        <taxon>Bacteria</taxon>
        <taxon>Candidatus Woeseibacteriota</taxon>
    </lineage>
</organism>
<dbReference type="AlphaFoldDB" id="A0A0G0SHL5"/>
<dbReference type="Proteomes" id="UP000034293">
    <property type="component" value="Unassembled WGS sequence"/>
</dbReference>
<dbReference type="EMBL" id="LBZA01000009">
    <property type="protein sequence ID" value="KKR64378.1"/>
    <property type="molecule type" value="Genomic_DNA"/>
</dbReference>
<sequence>MTKLFFDNLVAFEEIEVFIKDSASSEEEREELWELVDEVINNKVVEKILDRLPRNNHEEFLEIFHKCPHDEVHILGYLKEKTGKGDIEKELQQELENISSDILQELMPQDEVTAEMRVSKK</sequence>
<accession>A0A0G0SHL5</accession>
<evidence type="ECO:0000313" key="2">
    <source>
        <dbReference type="Proteomes" id="UP000034293"/>
    </source>
</evidence>